<feature type="compositionally biased region" description="Basic and acidic residues" evidence="1">
    <location>
        <begin position="391"/>
        <end position="407"/>
    </location>
</feature>
<comment type="caution">
    <text evidence="3">The sequence shown here is derived from an EMBL/GenBank/DDBJ whole genome shotgun (WGS) entry which is preliminary data.</text>
</comment>
<dbReference type="EMBL" id="CAMXCT020000153">
    <property type="protein sequence ID" value="CAL1128101.1"/>
    <property type="molecule type" value="Genomic_DNA"/>
</dbReference>
<name>A0A9P1BMV1_9DINO</name>
<feature type="region of interest" description="Disordered" evidence="1">
    <location>
        <begin position="385"/>
        <end position="439"/>
    </location>
</feature>
<evidence type="ECO:0000313" key="3">
    <source>
        <dbReference type="EMBL" id="CAI3974726.1"/>
    </source>
</evidence>
<organism evidence="3">
    <name type="scientific">Cladocopium goreaui</name>
    <dbReference type="NCBI Taxonomy" id="2562237"/>
    <lineage>
        <taxon>Eukaryota</taxon>
        <taxon>Sar</taxon>
        <taxon>Alveolata</taxon>
        <taxon>Dinophyceae</taxon>
        <taxon>Suessiales</taxon>
        <taxon>Symbiodiniaceae</taxon>
        <taxon>Cladocopium</taxon>
    </lineage>
</organism>
<keyword evidence="2" id="KW-0732">Signal</keyword>
<accession>A0A9P1BMV1</accession>
<gene>
    <name evidence="3" type="ORF">C1SCF055_LOCUS3105</name>
</gene>
<reference evidence="4" key="2">
    <citation type="submission" date="2024-04" db="EMBL/GenBank/DDBJ databases">
        <authorList>
            <person name="Chen Y."/>
            <person name="Shah S."/>
            <person name="Dougan E. K."/>
            <person name="Thang M."/>
            <person name="Chan C."/>
        </authorList>
    </citation>
    <scope>NUCLEOTIDE SEQUENCE [LARGE SCALE GENOMIC DNA]</scope>
</reference>
<proteinExistence type="predicted"/>
<dbReference type="EMBL" id="CAMXCT030000153">
    <property type="protein sequence ID" value="CAL4762038.1"/>
    <property type="molecule type" value="Genomic_DNA"/>
</dbReference>
<dbReference type="OrthoDB" id="419294at2759"/>
<protein>
    <submittedName>
        <fullName evidence="3">Uncharacterized protein</fullName>
    </submittedName>
</protein>
<keyword evidence="5" id="KW-1185">Reference proteome</keyword>
<feature type="chain" id="PRO_5043269623" evidence="2">
    <location>
        <begin position="23"/>
        <end position="979"/>
    </location>
</feature>
<feature type="compositionally biased region" description="Low complexity" evidence="1">
    <location>
        <begin position="426"/>
        <end position="438"/>
    </location>
</feature>
<dbReference type="Proteomes" id="UP001152797">
    <property type="component" value="Unassembled WGS sequence"/>
</dbReference>
<evidence type="ECO:0000313" key="5">
    <source>
        <dbReference type="Proteomes" id="UP001152797"/>
    </source>
</evidence>
<evidence type="ECO:0000256" key="2">
    <source>
        <dbReference type="SAM" id="SignalP"/>
    </source>
</evidence>
<dbReference type="AlphaFoldDB" id="A0A9P1BMV1"/>
<sequence>MSALLTLDGCSLAGAFFSLSLSTETTGCVISTPARPSEMLWRPINDQFNLAKFALKKYFQGEEHAIKLAESKLHGITAHSARVTLLDAAVHAGRSTEEIGLQANWKNPGPLVLKYTRNRTSLPAQMVQQLVKDMVDHSHPFEVPLDAVLDDGAETSFDEVGGTSVVACGRLTIEECTETGSVLPDPSLLCKRCALARPDVVSRSVETFAMLGDTIAMVKQTIKTTSQLAGPLKSLVKTMLNSERRSSPGTPMWSFQSIVSHTASSWSESKRITSSTVLFTSMTASSETQVMDKLHPFFITLEYLNTCEFSFKAGPLKYLAELEEWRHENRGLALLLAADSLIRKKVHRVSSDQPKKFSTFSAALLEAKKNRNRCARQKAQLQQAKAVLAKNSDRDKPDSKKPSRDARGTAAPCPALGLAKGSNDGSLSSAERSSSPSSVEGITGAVQLAPIDIVLSDMVKEVSDVVDAQVWQRVVRVLREGVVFYLHCGTPCNTVSSARKDDVGQPPLRSLEYQMGLPDLLVSLFLITVTYVMDNLIFHARALAIDLEQCAFGAPSRETIRLECSNELFDPLAINCPGGHDHIQLKGKVTDPTTAQCVFKTKAAQVYPWVLCAAFASVVHALWQDPFQHLQASFQLVTPAMEAATGLQQAVAWPSNVLSGPDISSSVVQPSRSCTLKWRKPYASSSDRRMKLFNIEGICSAVGHRSPLTCCRNLCKPFASYRMLREGRSLAGRITNNQFLVRFAMSPCTQPCSMRANQLTVLCLSCSWKAFPLWAKLLAQDIPVREALGRAWAIRRKIIQRVAHVPVTENLQKIWEASIEDVQECSCLGPFSQEAQVTEILGCEDWIPTQRFEVVQKNKVRGCDSATTNMINQVTKITEKLQLPSTVTNVAALRMLRSIKPDEKLAGWVLDELKAYRQVAVRPDHRKFSVICLKNPKSGAPNSSSWLATPLGSPRPIAVRQLSTSSCVSLFGLVGVQLL</sequence>
<evidence type="ECO:0000256" key="1">
    <source>
        <dbReference type="SAM" id="MobiDB-lite"/>
    </source>
</evidence>
<evidence type="ECO:0000313" key="4">
    <source>
        <dbReference type="EMBL" id="CAL1128101.1"/>
    </source>
</evidence>
<reference evidence="3" key="1">
    <citation type="submission" date="2022-10" db="EMBL/GenBank/DDBJ databases">
        <authorList>
            <person name="Chen Y."/>
            <person name="Dougan E. K."/>
            <person name="Chan C."/>
            <person name="Rhodes N."/>
            <person name="Thang M."/>
        </authorList>
    </citation>
    <scope>NUCLEOTIDE SEQUENCE</scope>
</reference>
<dbReference type="EMBL" id="CAMXCT010000153">
    <property type="protein sequence ID" value="CAI3974726.1"/>
    <property type="molecule type" value="Genomic_DNA"/>
</dbReference>
<feature type="signal peptide" evidence="2">
    <location>
        <begin position="1"/>
        <end position="22"/>
    </location>
</feature>